<protein>
    <recommendedName>
        <fullName evidence="1">GK1464-like domain-containing protein</fullName>
    </recommendedName>
</protein>
<dbReference type="Pfam" id="PF18681">
    <property type="entry name" value="DUF5634"/>
    <property type="match status" value="1"/>
</dbReference>
<evidence type="ECO:0000259" key="1">
    <source>
        <dbReference type="Pfam" id="PF18681"/>
    </source>
</evidence>
<dbReference type="EMBL" id="CP009920">
    <property type="protein sequence ID" value="AJI23305.1"/>
    <property type="molecule type" value="Genomic_DNA"/>
</dbReference>
<dbReference type="Proteomes" id="UP000031829">
    <property type="component" value="Chromosome"/>
</dbReference>
<reference evidence="2 3" key="1">
    <citation type="journal article" date="2015" name="Genome Announc.">
        <title>Complete genome sequences for 35 biothreat assay-relevant bacillus species.</title>
        <authorList>
            <person name="Johnson S.L."/>
            <person name="Daligault H.E."/>
            <person name="Davenport K.W."/>
            <person name="Jaissle J."/>
            <person name="Frey K.G."/>
            <person name="Ladner J.T."/>
            <person name="Broomall S.M."/>
            <person name="Bishop-Lilly K.A."/>
            <person name="Bruce D.C."/>
            <person name="Gibbons H.S."/>
            <person name="Coyne S.R."/>
            <person name="Lo C.C."/>
            <person name="Meincke L."/>
            <person name="Munk A.C."/>
            <person name="Koroleva G.I."/>
            <person name="Rosenzweig C.N."/>
            <person name="Palacios G.F."/>
            <person name="Redden C.L."/>
            <person name="Minogue T.D."/>
            <person name="Chain P.S."/>
        </authorList>
    </citation>
    <scope>NUCLEOTIDE SEQUENCE [LARGE SCALE GENOMIC DNA]</scope>
    <source>
        <strain evidence="3">ATCC 14581 / DSM 32 / JCM 2506 / NBRC 15308 / NCIMB 9376 / NCTC 10342 / NRRL B-14308 / VKM B-512</strain>
    </source>
</reference>
<dbReference type="Gene3D" id="3.30.70.1480">
    <property type="entry name" value="GK1464-like"/>
    <property type="match status" value="1"/>
</dbReference>
<dbReference type="HOGENOM" id="CLU_2316308_0_0_9"/>
<evidence type="ECO:0000313" key="3">
    <source>
        <dbReference type="Proteomes" id="UP000031829"/>
    </source>
</evidence>
<dbReference type="RefSeq" id="WP_034653211.1">
    <property type="nucleotide sequence ID" value="NZ_BCVB01000002.1"/>
</dbReference>
<evidence type="ECO:0000313" key="2">
    <source>
        <dbReference type="EMBL" id="AJI23305.1"/>
    </source>
</evidence>
<feature type="domain" description="GK1464-like" evidence="1">
    <location>
        <begin position="3"/>
        <end position="97"/>
    </location>
</feature>
<sequence>MEYVKRETAISELTHHMDDILNKYNLQGVSVYEEEGEGNHYYLGYTVKKNDQVFMLNRPYLKDKDGKLAVEKQEWTVQGNEGETNGHASLEDAFQKIDEIVH</sequence>
<organism evidence="2 3">
    <name type="scientific">Priestia megaterium (strain ATCC 14581 / DSM 32 / CCUG 1817 / JCM 2506 / NBRC 15308 / NCIMB 9376 / NCTC 10342 / NRRL B-14308 / VKM B-512 / Ford 19)</name>
    <name type="common">Bacillus megaterium</name>
    <dbReference type="NCBI Taxonomy" id="1348623"/>
    <lineage>
        <taxon>Bacteria</taxon>
        <taxon>Bacillati</taxon>
        <taxon>Bacillota</taxon>
        <taxon>Bacilli</taxon>
        <taxon>Bacillales</taxon>
        <taxon>Bacillaceae</taxon>
        <taxon>Priestia</taxon>
    </lineage>
</organism>
<dbReference type="SUPFAM" id="SSF143579">
    <property type="entry name" value="GK1464-like"/>
    <property type="match status" value="1"/>
</dbReference>
<dbReference type="InterPro" id="IPR040915">
    <property type="entry name" value="GK1464-like_dom"/>
</dbReference>
<proteinExistence type="predicted"/>
<dbReference type="AlphaFoldDB" id="A0A0B6AEH4"/>
<dbReference type="GeneID" id="93641930"/>
<accession>A0A0B6AEH4</accession>
<dbReference type="KEGG" id="bmeg:BG04_3884"/>
<gene>
    <name evidence="2" type="ORF">BG04_3884</name>
</gene>
<name>A0A0B6AEH4_PRIM2</name>
<dbReference type="InterPro" id="IPR028990">
    <property type="entry name" value="GK1464-like"/>
</dbReference>